<keyword evidence="2" id="KW-1185">Reference proteome</keyword>
<evidence type="ECO:0000313" key="2">
    <source>
        <dbReference type="Proteomes" id="UP001060085"/>
    </source>
</evidence>
<proteinExistence type="predicted"/>
<dbReference type="Proteomes" id="UP001060085">
    <property type="component" value="Linkage Group LG06"/>
</dbReference>
<comment type="caution">
    <text evidence="1">The sequence shown here is derived from an EMBL/GenBank/DDBJ whole genome shotgun (WGS) entry which is preliminary data.</text>
</comment>
<name>A0ACC0A8M9_CATRO</name>
<sequence>MCRLAIYYDFSDNKMLAAQLVHRKFTMLLPRLRGTGCREETRYNMPLLEAVGMIPTGKNFTVATAFIHIDQNLLAKLTEIVKDEEMAQRFANGSWRKLINEIDEVEYQRKLDV</sequence>
<reference evidence="2" key="1">
    <citation type="journal article" date="2023" name="Nat. Plants">
        <title>Single-cell RNA sequencing provides a high-resolution roadmap for understanding the multicellular compartmentation of specialized metabolism.</title>
        <authorList>
            <person name="Sun S."/>
            <person name="Shen X."/>
            <person name="Li Y."/>
            <person name="Li Y."/>
            <person name="Wang S."/>
            <person name="Li R."/>
            <person name="Zhang H."/>
            <person name="Shen G."/>
            <person name="Guo B."/>
            <person name="Wei J."/>
            <person name="Xu J."/>
            <person name="St-Pierre B."/>
            <person name="Chen S."/>
            <person name="Sun C."/>
        </authorList>
    </citation>
    <scope>NUCLEOTIDE SEQUENCE [LARGE SCALE GENOMIC DNA]</scope>
</reference>
<accession>A0ACC0A8M9</accession>
<organism evidence="1 2">
    <name type="scientific">Catharanthus roseus</name>
    <name type="common">Madagascar periwinkle</name>
    <name type="synonym">Vinca rosea</name>
    <dbReference type="NCBI Taxonomy" id="4058"/>
    <lineage>
        <taxon>Eukaryota</taxon>
        <taxon>Viridiplantae</taxon>
        <taxon>Streptophyta</taxon>
        <taxon>Embryophyta</taxon>
        <taxon>Tracheophyta</taxon>
        <taxon>Spermatophyta</taxon>
        <taxon>Magnoliopsida</taxon>
        <taxon>eudicotyledons</taxon>
        <taxon>Gunneridae</taxon>
        <taxon>Pentapetalae</taxon>
        <taxon>asterids</taxon>
        <taxon>lamiids</taxon>
        <taxon>Gentianales</taxon>
        <taxon>Apocynaceae</taxon>
        <taxon>Rauvolfioideae</taxon>
        <taxon>Vinceae</taxon>
        <taxon>Catharanthinae</taxon>
        <taxon>Catharanthus</taxon>
    </lineage>
</organism>
<evidence type="ECO:0000313" key="1">
    <source>
        <dbReference type="EMBL" id="KAI5656358.1"/>
    </source>
</evidence>
<dbReference type="EMBL" id="CM044706">
    <property type="protein sequence ID" value="KAI5656358.1"/>
    <property type="molecule type" value="Genomic_DNA"/>
</dbReference>
<gene>
    <name evidence="1" type="ORF">M9H77_25151</name>
</gene>
<protein>
    <submittedName>
        <fullName evidence="1">Uncharacterized protein</fullName>
    </submittedName>
</protein>